<name>A0A643CDG0_BALPH</name>
<keyword evidence="1" id="KW-0677">Repeat</keyword>
<evidence type="ECO:0000313" key="5">
    <source>
        <dbReference type="EMBL" id="KAB0397845.1"/>
    </source>
</evidence>
<evidence type="ECO:0000256" key="4">
    <source>
        <dbReference type="SAM" id="MobiDB-lite"/>
    </source>
</evidence>
<feature type="compositionally biased region" description="Basic and acidic residues" evidence="4">
    <location>
        <begin position="207"/>
        <end position="221"/>
    </location>
</feature>
<accession>A0A643CDG0</accession>
<feature type="region of interest" description="Disordered" evidence="4">
    <location>
        <begin position="177"/>
        <end position="252"/>
    </location>
</feature>
<organism evidence="5 6">
    <name type="scientific">Balaenoptera physalus</name>
    <name type="common">Fin whale</name>
    <name type="synonym">Balaena physalus</name>
    <dbReference type="NCBI Taxonomy" id="9770"/>
    <lineage>
        <taxon>Eukaryota</taxon>
        <taxon>Metazoa</taxon>
        <taxon>Chordata</taxon>
        <taxon>Craniata</taxon>
        <taxon>Vertebrata</taxon>
        <taxon>Euteleostomi</taxon>
        <taxon>Mammalia</taxon>
        <taxon>Eutheria</taxon>
        <taxon>Laurasiatheria</taxon>
        <taxon>Artiodactyla</taxon>
        <taxon>Whippomorpha</taxon>
        <taxon>Cetacea</taxon>
        <taxon>Mysticeti</taxon>
        <taxon>Balaenopteridae</taxon>
        <taxon>Balaenoptera</taxon>
    </lineage>
</organism>
<proteinExistence type="predicted"/>
<evidence type="ECO:0000313" key="6">
    <source>
        <dbReference type="Proteomes" id="UP000437017"/>
    </source>
</evidence>
<dbReference type="PROSITE" id="PS50088">
    <property type="entry name" value="ANK_REPEAT"/>
    <property type="match status" value="2"/>
</dbReference>
<feature type="compositionally biased region" description="Polar residues" evidence="4">
    <location>
        <begin position="243"/>
        <end position="252"/>
    </location>
</feature>
<sequence>MELTKLSNMTKLHQAVAAGDYNSVKKILKKGLCDPNYKDLDWNDRTPLHWAAIKGHMEVLQLLIEHGARPCLVTDVGWTPAHFAAESGHLNVLKTLHALHAAIDAPDFFGDTPKRIAQIYGQKACVAFLEQAEKEEPVTKVFANSVVSVYTWKCLNLAAFLLDWTAEVPRLRAEGRGEAPLQAGQAVQSTGCRDHRQATQQKGLQLDQRDEGWDTKKRELELSLPSSKQNTNKKKNKTRGPTRLSNTNERRV</sequence>
<dbReference type="PANTHER" id="PTHR24201:SF15">
    <property type="entry name" value="ANKYRIN REPEAT DOMAIN-CONTAINING PROTEIN 66"/>
    <property type="match status" value="1"/>
</dbReference>
<feature type="repeat" description="ANK" evidence="3">
    <location>
        <begin position="43"/>
        <end position="75"/>
    </location>
</feature>
<dbReference type="InterPro" id="IPR050776">
    <property type="entry name" value="Ank_Repeat/CDKN_Inhibitor"/>
</dbReference>
<evidence type="ECO:0000256" key="1">
    <source>
        <dbReference type="ARBA" id="ARBA00022737"/>
    </source>
</evidence>
<dbReference type="InterPro" id="IPR036770">
    <property type="entry name" value="Ankyrin_rpt-contain_sf"/>
</dbReference>
<dbReference type="PROSITE" id="PS50297">
    <property type="entry name" value="ANK_REP_REGION"/>
    <property type="match status" value="2"/>
</dbReference>
<feature type="compositionally biased region" description="Basic residues" evidence="4">
    <location>
        <begin position="231"/>
        <end position="240"/>
    </location>
</feature>
<keyword evidence="6" id="KW-1185">Reference proteome</keyword>
<dbReference type="Proteomes" id="UP000437017">
    <property type="component" value="Unassembled WGS sequence"/>
</dbReference>
<dbReference type="OrthoDB" id="194358at2759"/>
<gene>
    <name evidence="5" type="ORF">E2I00_004473</name>
</gene>
<feature type="repeat" description="ANK" evidence="3">
    <location>
        <begin position="76"/>
        <end position="108"/>
    </location>
</feature>
<comment type="caution">
    <text evidence="5">The sequence shown here is derived from an EMBL/GenBank/DDBJ whole genome shotgun (WGS) entry which is preliminary data.</text>
</comment>
<evidence type="ECO:0000256" key="2">
    <source>
        <dbReference type="ARBA" id="ARBA00023043"/>
    </source>
</evidence>
<dbReference type="PANTHER" id="PTHR24201">
    <property type="entry name" value="ANK_REP_REGION DOMAIN-CONTAINING PROTEIN"/>
    <property type="match status" value="1"/>
</dbReference>
<dbReference type="EMBL" id="SGJD01001870">
    <property type="protein sequence ID" value="KAB0397845.1"/>
    <property type="molecule type" value="Genomic_DNA"/>
</dbReference>
<dbReference type="Gene3D" id="1.25.40.20">
    <property type="entry name" value="Ankyrin repeat-containing domain"/>
    <property type="match status" value="1"/>
</dbReference>
<reference evidence="5 6" key="1">
    <citation type="journal article" date="2019" name="PLoS ONE">
        <title>Genomic analyses reveal an absence of contemporary introgressive admixture between fin whales and blue whales, despite known hybrids.</title>
        <authorList>
            <person name="Westbury M.V."/>
            <person name="Petersen B."/>
            <person name="Lorenzen E.D."/>
        </authorList>
    </citation>
    <scope>NUCLEOTIDE SEQUENCE [LARGE SCALE GENOMIC DNA]</scope>
    <source>
        <strain evidence="5">FinWhale-01</strain>
    </source>
</reference>
<dbReference type="AlphaFoldDB" id="A0A643CDG0"/>
<dbReference type="InterPro" id="IPR002110">
    <property type="entry name" value="Ankyrin_rpt"/>
</dbReference>
<dbReference type="SMART" id="SM00248">
    <property type="entry name" value="ANK"/>
    <property type="match status" value="3"/>
</dbReference>
<keyword evidence="2 3" id="KW-0040">ANK repeat</keyword>
<dbReference type="SUPFAM" id="SSF48403">
    <property type="entry name" value="Ankyrin repeat"/>
    <property type="match status" value="1"/>
</dbReference>
<protein>
    <submittedName>
        <fullName evidence="5">Uncharacterized protein</fullName>
    </submittedName>
</protein>
<evidence type="ECO:0000256" key="3">
    <source>
        <dbReference type="PROSITE-ProRule" id="PRU00023"/>
    </source>
</evidence>
<dbReference type="Pfam" id="PF12796">
    <property type="entry name" value="Ank_2"/>
    <property type="match status" value="1"/>
</dbReference>